<dbReference type="Proteomes" id="UP001518990">
    <property type="component" value="Unassembled WGS sequence"/>
</dbReference>
<sequence>MPNPLPVTALRIANEAFLVASTIERCPKTMMLRELVMNAVESAGSAPEGQRRVEIGARSVDGIDKLCIWNTGPGMSAAELHGICDLASSLHKQNALDRNFGMGAKVASLPSNKHALRYRSCRGGIVSEVTMGQRDGVYGRLPYRAAETAIEAEVDDVTTRCAGEGYDLSSDWTEVVLFGNHARQDTLRDPYDGDPRVTASWISDYLSHRFHALPEGVTLLLKAGVAGSEQQIFRPLAARLPGLTRFESLRSIEDIRIHFAYDAREDAGTVREADGVVLSGQAGVIHRGEIYALRQGHDWVLDAPSFGMPFGAAHFSVFVELPDDYPLRPDLYRQFLRFQHGGQRQVFLADFAALVRDAIPAWLRDIIASYGPAQPDYMSELEGELQDLLVQLGITARPRGPKPLARPPAAPPAPREQPAAPRPRPQPKFEVPPEIIGLREPEQIDEKGLQGRAAKFYPEAHQIFVNLSYSAFAAMAMQLEQEFAAAPGAGKAEAAARLTEWAITRKISRAVIYSLGKRALGWRPEEVERVQSPESLSLAADDYAPLLDVARRRMAEILGAISPDALMEQTIQLPFHEIRERQLASDLVDAQQAARRAAAMPHVNPAPIMRRVATIEGQRGNWDAAVSWVRQAVEANPQDLGGRIHLSNVLLRAGHPEEAEQAAREALDLRPDSPAMALRQLSIVAGHRKDIAAALDWARQAAKADPEDAIIQLHLCRQLTVAGDLEDADQVAERALALSPATLSALVLRQRSTIASRRNMMEDAVAWARQAIEADPVDAVSYNHLAGLLLQRGDLDGAEQAALEALRLNTGDVTSIRRQIDRITQRKQAALAAS</sequence>
<dbReference type="PANTHER" id="PTHR12558:SF13">
    <property type="entry name" value="CELL DIVISION CYCLE PROTEIN 27 HOMOLOG"/>
    <property type="match status" value="1"/>
</dbReference>
<reference evidence="2 3" key="1">
    <citation type="submission" date="2020-09" db="EMBL/GenBank/DDBJ databases">
        <title>Roseomonas.</title>
        <authorList>
            <person name="Zhu W."/>
        </authorList>
    </citation>
    <scope>NUCLEOTIDE SEQUENCE [LARGE SCALE GENOMIC DNA]</scope>
    <source>
        <strain evidence="2 3">1311</strain>
    </source>
</reference>
<feature type="compositionally biased region" description="Pro residues" evidence="1">
    <location>
        <begin position="404"/>
        <end position="426"/>
    </location>
</feature>
<dbReference type="RefSeq" id="WP_207448263.1">
    <property type="nucleotide sequence ID" value="NZ_CP061091.1"/>
</dbReference>
<feature type="region of interest" description="Disordered" evidence="1">
    <location>
        <begin position="399"/>
        <end position="433"/>
    </location>
</feature>
<protein>
    <submittedName>
        <fullName evidence="2">Tetratricopeptide repeat protein</fullName>
    </submittedName>
</protein>
<accession>A0ABS3KFS3</accession>
<evidence type="ECO:0000313" key="3">
    <source>
        <dbReference type="Proteomes" id="UP001518990"/>
    </source>
</evidence>
<dbReference type="SUPFAM" id="SSF48452">
    <property type="entry name" value="TPR-like"/>
    <property type="match status" value="1"/>
</dbReference>
<name>A0ABS3KFS3_9PROT</name>
<dbReference type="PANTHER" id="PTHR12558">
    <property type="entry name" value="CELL DIVISION CYCLE 16,23,27"/>
    <property type="match status" value="1"/>
</dbReference>
<dbReference type="Pfam" id="PF13374">
    <property type="entry name" value="TPR_10"/>
    <property type="match status" value="1"/>
</dbReference>
<keyword evidence="3" id="KW-1185">Reference proteome</keyword>
<dbReference type="InterPro" id="IPR019734">
    <property type="entry name" value="TPR_rpt"/>
</dbReference>
<comment type="caution">
    <text evidence="2">The sequence shown here is derived from an EMBL/GenBank/DDBJ whole genome shotgun (WGS) entry which is preliminary data.</text>
</comment>
<dbReference type="Pfam" id="PF14559">
    <property type="entry name" value="TPR_19"/>
    <property type="match status" value="1"/>
</dbReference>
<dbReference type="InterPro" id="IPR036890">
    <property type="entry name" value="HATPase_C_sf"/>
</dbReference>
<dbReference type="EMBL" id="JACTNF010000014">
    <property type="protein sequence ID" value="MBO1075812.1"/>
    <property type="molecule type" value="Genomic_DNA"/>
</dbReference>
<evidence type="ECO:0000256" key="1">
    <source>
        <dbReference type="SAM" id="MobiDB-lite"/>
    </source>
</evidence>
<organism evidence="2 3">
    <name type="scientific">Roseomonas marmotae</name>
    <dbReference type="NCBI Taxonomy" id="2768161"/>
    <lineage>
        <taxon>Bacteria</taxon>
        <taxon>Pseudomonadati</taxon>
        <taxon>Pseudomonadota</taxon>
        <taxon>Alphaproteobacteria</taxon>
        <taxon>Acetobacterales</taxon>
        <taxon>Roseomonadaceae</taxon>
        <taxon>Roseomonas</taxon>
    </lineage>
</organism>
<dbReference type="InterPro" id="IPR011990">
    <property type="entry name" value="TPR-like_helical_dom_sf"/>
</dbReference>
<proteinExistence type="predicted"/>
<gene>
    <name evidence="2" type="ORF">IAI60_14440</name>
</gene>
<dbReference type="SMART" id="SM00028">
    <property type="entry name" value="TPR"/>
    <property type="match status" value="5"/>
</dbReference>
<evidence type="ECO:0000313" key="2">
    <source>
        <dbReference type="EMBL" id="MBO1075812.1"/>
    </source>
</evidence>
<dbReference type="Gene3D" id="1.25.40.10">
    <property type="entry name" value="Tetratricopeptide repeat domain"/>
    <property type="match status" value="1"/>
</dbReference>
<dbReference type="SUPFAM" id="SSF55874">
    <property type="entry name" value="ATPase domain of HSP90 chaperone/DNA topoisomerase II/histidine kinase"/>
    <property type="match status" value="1"/>
</dbReference>